<name>A0A0D8IV88_9FIRM</name>
<keyword evidence="3" id="KW-1185">Reference proteome</keyword>
<feature type="transmembrane region" description="Helical" evidence="1">
    <location>
        <begin position="74"/>
        <end position="98"/>
    </location>
</feature>
<evidence type="ECO:0000313" key="2">
    <source>
        <dbReference type="EMBL" id="KJF38394.1"/>
    </source>
</evidence>
<sequence>MNEALLPVVNGLEFLSPPLPQEKQETLVRRVLEQGAAENLPGAQKASTAVPAIVPDAAAPPEKRRGGFRGRGRLWAVLAAALALCACTAVIGAVQYFAPMTRRTGADAVVERYGAAYTSKEVTVDGHTMRITALLRDKENAFVLYDVSADSAREASRFVTTNVDHGAGEFPSKFSFVPLAAGDTPPGAVIECPALTMTPEEMMYSFSFVGGAPQELGGGWYRFYNRGRIPEWAETLALCVCSEADPGTAQTILLELPPAASAREWRLKDAAVEFCAGIYYPEFKLYGASTDLKHTECAPQHLKMRVETVRISPVSVRISGSGADPNMAARQLPPPPEEAMNEPFYHYLRNAELVFQNGSRITIYGDQLTEWRVTPDGARGKSEFVAGYMLKDILDPEAVAAIEIDGISYPLP</sequence>
<evidence type="ECO:0000256" key="1">
    <source>
        <dbReference type="SAM" id="Phobius"/>
    </source>
</evidence>
<evidence type="ECO:0000313" key="3">
    <source>
        <dbReference type="Proteomes" id="UP000032483"/>
    </source>
</evidence>
<accession>A0A0D8IV88</accession>
<dbReference type="EMBL" id="JXXK01000045">
    <property type="protein sequence ID" value="KJF38394.1"/>
    <property type="molecule type" value="Genomic_DNA"/>
</dbReference>
<organism evidence="2 3">
    <name type="scientific">Ruthenibacterium lactatiformans</name>
    <dbReference type="NCBI Taxonomy" id="1550024"/>
    <lineage>
        <taxon>Bacteria</taxon>
        <taxon>Bacillati</taxon>
        <taxon>Bacillota</taxon>
        <taxon>Clostridia</taxon>
        <taxon>Eubacteriales</taxon>
        <taxon>Oscillospiraceae</taxon>
        <taxon>Ruthenibacterium</taxon>
    </lineage>
</organism>
<gene>
    <name evidence="2" type="ORF">TQ39_18290</name>
</gene>
<comment type="caution">
    <text evidence="2">The sequence shown here is derived from an EMBL/GenBank/DDBJ whole genome shotgun (WGS) entry which is preliminary data.</text>
</comment>
<keyword evidence="1" id="KW-1133">Transmembrane helix</keyword>
<protein>
    <recommendedName>
        <fullName evidence="4">DUF4179 domain-containing protein</fullName>
    </recommendedName>
</protein>
<reference evidence="2" key="1">
    <citation type="submission" date="2015-02" db="EMBL/GenBank/DDBJ databases">
        <title>A novel member of the family Ruminococcaceae isolated from human feces.</title>
        <authorList>
            <person name="Shkoporov A.N."/>
            <person name="Chaplin A.V."/>
            <person name="Motuzova O.V."/>
            <person name="Kafarskaia L.I."/>
            <person name="Khokhlova E.V."/>
            <person name="Efimov B.A."/>
        </authorList>
    </citation>
    <scope>NUCLEOTIDE SEQUENCE [LARGE SCALE GENOMIC DNA]</scope>
    <source>
        <strain evidence="2">585-1</strain>
    </source>
</reference>
<dbReference type="AlphaFoldDB" id="A0A0D8IV88"/>
<dbReference type="RefSeq" id="WP_050006592.1">
    <property type="nucleotide sequence ID" value="NZ_CAOJUJ010000054.1"/>
</dbReference>
<dbReference type="Proteomes" id="UP000032483">
    <property type="component" value="Unassembled WGS sequence"/>
</dbReference>
<keyword evidence="1" id="KW-0472">Membrane</keyword>
<proteinExistence type="predicted"/>
<dbReference type="GeneID" id="42858486"/>
<keyword evidence="1" id="KW-0812">Transmembrane</keyword>
<evidence type="ECO:0008006" key="4">
    <source>
        <dbReference type="Google" id="ProtNLM"/>
    </source>
</evidence>